<protein>
    <submittedName>
        <fullName evidence="1">Uncharacterized protein</fullName>
    </submittedName>
</protein>
<name>A0AAV5TBS4_9BILA</name>
<gene>
    <name evidence="1" type="ORF">PENTCL1PPCAC_15195</name>
</gene>
<comment type="caution">
    <text evidence="1">The sequence shown here is derived from an EMBL/GenBank/DDBJ whole genome shotgun (WGS) entry which is preliminary data.</text>
</comment>
<reference evidence="1" key="1">
    <citation type="submission" date="2023-10" db="EMBL/GenBank/DDBJ databases">
        <title>Genome assembly of Pristionchus species.</title>
        <authorList>
            <person name="Yoshida K."/>
            <person name="Sommer R.J."/>
        </authorList>
    </citation>
    <scope>NUCLEOTIDE SEQUENCE</scope>
    <source>
        <strain evidence="1">RS0144</strain>
    </source>
</reference>
<sequence>MKCQKCQELSIMKLSGMSGIVRNVRKPDILNYSNEYIDLPLNASSSLISMISYSVIIAKMHYARIQTAGIEQAGSKLLHFIHGEQLLLLFLDLRNCTPSNSPLWQQSTR</sequence>
<proteinExistence type="predicted"/>
<dbReference type="EMBL" id="BTSX01000004">
    <property type="protein sequence ID" value="GMS93020.1"/>
    <property type="molecule type" value="Genomic_DNA"/>
</dbReference>
<keyword evidence="2" id="KW-1185">Reference proteome</keyword>
<dbReference type="Proteomes" id="UP001432027">
    <property type="component" value="Unassembled WGS sequence"/>
</dbReference>
<accession>A0AAV5TBS4</accession>
<dbReference type="AlphaFoldDB" id="A0AAV5TBS4"/>
<evidence type="ECO:0000313" key="1">
    <source>
        <dbReference type="EMBL" id="GMS93020.1"/>
    </source>
</evidence>
<organism evidence="1 2">
    <name type="scientific">Pristionchus entomophagus</name>
    <dbReference type="NCBI Taxonomy" id="358040"/>
    <lineage>
        <taxon>Eukaryota</taxon>
        <taxon>Metazoa</taxon>
        <taxon>Ecdysozoa</taxon>
        <taxon>Nematoda</taxon>
        <taxon>Chromadorea</taxon>
        <taxon>Rhabditida</taxon>
        <taxon>Rhabditina</taxon>
        <taxon>Diplogasteromorpha</taxon>
        <taxon>Diplogasteroidea</taxon>
        <taxon>Neodiplogasteridae</taxon>
        <taxon>Pristionchus</taxon>
    </lineage>
</organism>
<evidence type="ECO:0000313" key="2">
    <source>
        <dbReference type="Proteomes" id="UP001432027"/>
    </source>
</evidence>